<reference evidence="1" key="1">
    <citation type="submission" date="2018-06" db="EMBL/GenBank/DDBJ databases">
        <authorList>
            <person name="Zhirakovskaya E."/>
        </authorList>
    </citation>
    <scope>NUCLEOTIDE SEQUENCE</scope>
</reference>
<name>A0A3B1BV99_9ZZZZ</name>
<proteinExistence type="predicted"/>
<protein>
    <submittedName>
        <fullName evidence="1">Uncharacterized protein</fullName>
    </submittedName>
</protein>
<dbReference type="AlphaFoldDB" id="A0A3B1BV99"/>
<dbReference type="Pfam" id="PF20244">
    <property type="entry name" value="DUF6599"/>
    <property type="match status" value="1"/>
</dbReference>
<dbReference type="InterPro" id="IPR046534">
    <property type="entry name" value="DUF6599"/>
</dbReference>
<evidence type="ECO:0000313" key="1">
    <source>
        <dbReference type="EMBL" id="VAX16163.1"/>
    </source>
</evidence>
<dbReference type="EMBL" id="UOGB01000046">
    <property type="protein sequence ID" value="VAX16163.1"/>
    <property type="molecule type" value="Genomic_DNA"/>
</dbReference>
<accession>A0A3B1BV99</accession>
<organism evidence="1">
    <name type="scientific">hydrothermal vent metagenome</name>
    <dbReference type="NCBI Taxonomy" id="652676"/>
    <lineage>
        <taxon>unclassified sequences</taxon>
        <taxon>metagenomes</taxon>
        <taxon>ecological metagenomes</taxon>
    </lineage>
</organism>
<sequence>MITRAFLLALLPVIALAIYIDGQKYSPEVFEFTRASENSLAHFFPLASKTLARDRQIRLYTKENLYEYVDGHAEFFISSGFNSLAVSGYRDKKQKAGDPPVVAEIYDMGSTGGALGVISQEASGLDAFDGAWFIGYKSGKSVMFIKGPYYVRLNIFIKDGMKTLYLLAKDISDNIGEIKTELPQFTKFPEPGAVKGSGGYVSNNYMGLDFMTNVFTYKYKRGEKKFTAFLVTPENKKRFIERMLSFYDETGVQVDSFSIDSAKGWKIQDKYEGVWSMARVGSEFIGVTGLESDKDRLAFLKEVVAKGGEK</sequence>
<gene>
    <name evidence="1" type="ORF">MNBD_NITROSPINAE03-307</name>
</gene>